<protein>
    <submittedName>
        <fullName evidence="1">Uncharacterized protein</fullName>
    </submittedName>
</protein>
<accession>A0A5B9D504</accession>
<sequence>MSNDSSLTKNEERVLFGMVKYPNASDKILATYLHMKDSTVNYCRNQLEKQDLFQVVYLPILNRLGFELLCINFAEYNLKISINKRKNSMAKDIKLADDIFLRIGDPEKEFSISVNKNYSEFHKNTLARLEKMGNLGILTKNPENIIFPINYSIIYNFFNYSGILRHAFSIKNTDLTNKDRDENLLKDKKTVKFSSIFGNQDLTILSQKEKDVFIALIDYPNKSIKEIAELNYISLNRNTLSKMRQKFLNNGLMRKIIIPNLDLIGFELLVYYHFRFRPDKPPTNEIIQNLNSTATILFFYNDFEAVILCAFKNYSDYKFDKVKKYSYLNSHEILGKSPEPRKYLFSNLEHIRKFEFGLLSRNI</sequence>
<dbReference type="GeneID" id="41328017"/>
<dbReference type="AlphaFoldDB" id="A0A5B9D504"/>
<keyword evidence="2" id="KW-1185">Reference proteome</keyword>
<dbReference type="OrthoDB" id="147517at2157"/>
<evidence type="ECO:0000313" key="2">
    <source>
        <dbReference type="Proteomes" id="UP000321408"/>
    </source>
</evidence>
<name>A0A5B9D504_9ARCH</name>
<organism evidence="1 2">
    <name type="scientific">Promethearchaeum syntrophicum</name>
    <dbReference type="NCBI Taxonomy" id="2594042"/>
    <lineage>
        <taxon>Archaea</taxon>
        <taxon>Promethearchaeati</taxon>
        <taxon>Promethearchaeota</taxon>
        <taxon>Promethearchaeia</taxon>
        <taxon>Promethearchaeales</taxon>
        <taxon>Promethearchaeaceae</taxon>
        <taxon>Promethearchaeum</taxon>
    </lineage>
</organism>
<gene>
    <name evidence="1" type="ORF">DSAG12_00008</name>
</gene>
<dbReference type="RefSeq" id="WP_147661164.1">
    <property type="nucleotide sequence ID" value="NZ_CP042905.2"/>
</dbReference>
<proteinExistence type="predicted"/>
<reference evidence="1 2" key="1">
    <citation type="journal article" date="2020" name="Nature">
        <title>Isolation of an archaeon at the prokaryote-eukaryote interface.</title>
        <authorList>
            <person name="Imachi H."/>
            <person name="Nobu M.K."/>
            <person name="Nakahara N."/>
            <person name="Morono Y."/>
            <person name="Ogawara M."/>
            <person name="Takaki Y."/>
            <person name="Takano Y."/>
            <person name="Uematsu K."/>
            <person name="Ikuta T."/>
            <person name="Ito M."/>
            <person name="Matsui Y."/>
            <person name="Miyazaki M."/>
            <person name="Murata K."/>
            <person name="Saito Y."/>
            <person name="Sakai S."/>
            <person name="Song C."/>
            <person name="Tasumi E."/>
            <person name="Yamanaka Y."/>
            <person name="Yamaguchi T."/>
            <person name="Kamagata Y."/>
            <person name="Tamaki H."/>
            <person name="Takai K."/>
        </authorList>
    </citation>
    <scope>NUCLEOTIDE SEQUENCE [LARGE SCALE GENOMIC DNA]</scope>
    <source>
        <strain evidence="1 2">MK-D1</strain>
    </source>
</reference>
<evidence type="ECO:0000313" key="1">
    <source>
        <dbReference type="EMBL" id="QEE14198.1"/>
    </source>
</evidence>
<reference evidence="1 2" key="2">
    <citation type="journal article" date="2024" name="Int. J. Syst. Evol. Microbiol.">
        <title>Promethearchaeum syntrophicum gen. nov., sp. nov., an anaerobic, obligately syntrophic archaeon, the first isolate of the lineage 'Asgard' archaea, and proposal of the new archaeal phylum Promethearchaeota phyl. nov. and kingdom Promethearchaeati regn. nov.</title>
        <authorList>
            <person name="Imachi H."/>
            <person name="Nobu M.K."/>
            <person name="Kato S."/>
            <person name="Takaki Y."/>
            <person name="Miyazaki M."/>
            <person name="Miyata M."/>
            <person name="Ogawara M."/>
            <person name="Saito Y."/>
            <person name="Sakai S."/>
            <person name="Tahara Y.O."/>
            <person name="Takano Y."/>
            <person name="Tasumi E."/>
            <person name="Uematsu K."/>
            <person name="Yoshimura T."/>
            <person name="Itoh T."/>
            <person name="Ohkuma M."/>
            <person name="Takai K."/>
        </authorList>
    </citation>
    <scope>NUCLEOTIDE SEQUENCE [LARGE SCALE GENOMIC DNA]</scope>
    <source>
        <strain evidence="1 2">MK-D1</strain>
    </source>
</reference>
<dbReference type="EMBL" id="CP042905">
    <property type="protein sequence ID" value="QEE14198.1"/>
    <property type="molecule type" value="Genomic_DNA"/>
</dbReference>
<dbReference type="KEGG" id="psyt:DSAG12_00008"/>
<dbReference type="Proteomes" id="UP000321408">
    <property type="component" value="Chromosome"/>
</dbReference>